<dbReference type="Gene3D" id="3.40.50.300">
    <property type="entry name" value="P-loop containing nucleotide triphosphate hydrolases"/>
    <property type="match status" value="1"/>
</dbReference>
<evidence type="ECO:0008006" key="4">
    <source>
        <dbReference type="Google" id="ProtNLM"/>
    </source>
</evidence>
<evidence type="ECO:0000256" key="1">
    <source>
        <dbReference type="SAM" id="Coils"/>
    </source>
</evidence>
<dbReference type="AlphaFoldDB" id="A0A9Q0YNF8"/>
<proteinExistence type="predicted"/>
<dbReference type="Proteomes" id="UP001152320">
    <property type="component" value="Chromosome 17"/>
</dbReference>
<feature type="coiled-coil region" evidence="1">
    <location>
        <begin position="66"/>
        <end position="93"/>
    </location>
</feature>
<evidence type="ECO:0000313" key="3">
    <source>
        <dbReference type="Proteomes" id="UP001152320"/>
    </source>
</evidence>
<keyword evidence="1" id="KW-0175">Coiled coil</keyword>
<gene>
    <name evidence="2" type="ORF">HOLleu_33312</name>
</gene>
<reference evidence="2" key="1">
    <citation type="submission" date="2021-10" db="EMBL/GenBank/DDBJ databases">
        <title>Tropical sea cucumber genome reveals ecological adaptation and Cuvierian tubules defense mechanism.</title>
        <authorList>
            <person name="Chen T."/>
        </authorList>
    </citation>
    <scope>NUCLEOTIDE SEQUENCE</scope>
    <source>
        <strain evidence="2">Nanhai2018</strain>
        <tissue evidence="2">Muscle</tissue>
    </source>
</reference>
<comment type="caution">
    <text evidence="2">The sequence shown here is derived from an EMBL/GenBank/DDBJ whole genome shotgun (WGS) entry which is preliminary data.</text>
</comment>
<evidence type="ECO:0000313" key="2">
    <source>
        <dbReference type="EMBL" id="KAJ8025690.1"/>
    </source>
</evidence>
<organism evidence="2 3">
    <name type="scientific">Holothuria leucospilota</name>
    <name type="common">Black long sea cucumber</name>
    <name type="synonym">Mertensiothuria leucospilota</name>
    <dbReference type="NCBI Taxonomy" id="206669"/>
    <lineage>
        <taxon>Eukaryota</taxon>
        <taxon>Metazoa</taxon>
        <taxon>Echinodermata</taxon>
        <taxon>Eleutherozoa</taxon>
        <taxon>Echinozoa</taxon>
        <taxon>Holothuroidea</taxon>
        <taxon>Aspidochirotacea</taxon>
        <taxon>Aspidochirotida</taxon>
        <taxon>Holothuriidae</taxon>
        <taxon>Holothuria</taxon>
    </lineage>
</organism>
<dbReference type="EMBL" id="JAIZAY010000017">
    <property type="protein sequence ID" value="KAJ8025690.1"/>
    <property type="molecule type" value="Genomic_DNA"/>
</dbReference>
<keyword evidence="3" id="KW-1185">Reference proteome</keyword>
<accession>A0A9Q0YNF8</accession>
<dbReference type="InterPro" id="IPR027417">
    <property type="entry name" value="P-loop_NTPase"/>
</dbReference>
<dbReference type="PANTHER" id="PTHR48312:SF1">
    <property type="entry name" value="SULFOTRANSFERASE"/>
    <property type="match status" value="1"/>
</dbReference>
<protein>
    <recommendedName>
        <fullName evidence="4">Sulfotransferase family protein</fullName>
    </recommendedName>
</protein>
<sequence>MTDTSAAEQIRTYFVWIVPRTNSTALMKCMTFVDDVRVWMEPYFASYFNETFYNPNYRKGEDVVEKMRETLRKNEASETMKQLREDLAVKIANSSNVIDQKLISYAWSKKQLEMPDYEKKLVFIKDMSFAIENHLEYLPNVPSHHTFLIRHPLEMYISFQESVRMRVNFDVIPWEECRLENEVPFMPFKDFYKIHYELWKVLSSKTGSEPIIIDSYDLCSQPEVILPKWFEKLGVPFKSSYLEWDASDDVIQHWKGSADVVFLETQTYLLQKASKSSSFLPPLGPRGSQIKSGLTPTPELKQCIEAATPFYKEMYEKRLH</sequence>
<dbReference type="SUPFAM" id="SSF52540">
    <property type="entry name" value="P-loop containing nucleoside triphosphate hydrolases"/>
    <property type="match status" value="1"/>
</dbReference>
<dbReference type="PANTHER" id="PTHR48312">
    <property type="match status" value="1"/>
</dbReference>
<name>A0A9Q0YNF8_HOLLE</name>